<gene>
    <name evidence="4" type="ORF">A45J_0452</name>
</gene>
<dbReference type="AlphaFoldDB" id="A0A5J4L1R6"/>
<dbReference type="NCBIfam" id="NF001860">
    <property type="entry name" value="PRK00595.1"/>
    <property type="match status" value="1"/>
</dbReference>
<dbReference type="GO" id="GO:0003735">
    <property type="term" value="F:structural constituent of ribosome"/>
    <property type="evidence" value="ECO:0007669"/>
    <property type="project" value="InterPro"/>
</dbReference>
<dbReference type="HAMAP" id="MF_00294">
    <property type="entry name" value="Ribosomal_bL33"/>
    <property type="match status" value="1"/>
</dbReference>
<comment type="caution">
    <text evidence="4">The sequence shown here is derived from an EMBL/GenBank/DDBJ whole genome shotgun (WGS) entry which is preliminary data.</text>
</comment>
<reference evidence="4" key="1">
    <citation type="submission" date="2019-10" db="EMBL/GenBank/DDBJ databases">
        <title>Metagenomic sequencing of thiosulfate-disproportionating enrichment culture.</title>
        <authorList>
            <person name="Umezawa K."/>
            <person name="Kojima H."/>
            <person name="Fukui M."/>
        </authorList>
    </citation>
    <scope>NUCLEOTIDE SEQUENCE</scope>
    <source>
        <strain evidence="4">45J</strain>
    </source>
</reference>
<dbReference type="GO" id="GO:1990904">
    <property type="term" value="C:ribonucleoprotein complex"/>
    <property type="evidence" value="ECO:0007669"/>
    <property type="project" value="UniProtKB-KW"/>
</dbReference>
<dbReference type="PANTHER" id="PTHR43168:SF2">
    <property type="entry name" value="LARGE RIBOSOMAL SUBUNIT PROTEIN BL33C"/>
    <property type="match status" value="1"/>
</dbReference>
<dbReference type="InterPro" id="IPR038584">
    <property type="entry name" value="Ribosomal_bL33_sf"/>
</dbReference>
<dbReference type="InterPro" id="IPR001705">
    <property type="entry name" value="Ribosomal_bL33"/>
</dbReference>
<proteinExistence type="inferred from homology"/>
<dbReference type="GO" id="GO:0006412">
    <property type="term" value="P:translation"/>
    <property type="evidence" value="ECO:0007669"/>
    <property type="project" value="InterPro"/>
</dbReference>
<evidence type="ECO:0000256" key="2">
    <source>
        <dbReference type="ARBA" id="ARBA00022980"/>
    </source>
</evidence>
<accession>A0A5J4L1R6</accession>
<organism evidence="4">
    <name type="scientific">hot springs metagenome</name>
    <dbReference type="NCBI Taxonomy" id="433727"/>
    <lineage>
        <taxon>unclassified sequences</taxon>
        <taxon>metagenomes</taxon>
        <taxon>ecological metagenomes</taxon>
    </lineage>
</organism>
<evidence type="ECO:0000256" key="3">
    <source>
        <dbReference type="ARBA" id="ARBA00023274"/>
    </source>
</evidence>
<dbReference type="InterPro" id="IPR011332">
    <property type="entry name" value="Ribosomal_zn-bd"/>
</dbReference>
<keyword evidence="2 4" id="KW-0689">Ribosomal protein</keyword>
<sequence length="50" mass="6055">MRDIILFQCTECKNKNYSSMKNKKNTTDKLQLKKYCRSCRKHTMHKETKA</sequence>
<comment type="similarity">
    <text evidence="1">Belongs to the bacterial ribosomal protein bL33 family.</text>
</comment>
<protein>
    <submittedName>
        <fullName evidence="4">50S ribosomal protein L33</fullName>
    </submittedName>
</protein>
<dbReference type="Gene3D" id="2.20.28.120">
    <property type="entry name" value="Ribosomal protein L33"/>
    <property type="match status" value="1"/>
</dbReference>
<dbReference type="SUPFAM" id="SSF57829">
    <property type="entry name" value="Zn-binding ribosomal proteins"/>
    <property type="match status" value="1"/>
</dbReference>
<dbReference type="InterPro" id="IPR018264">
    <property type="entry name" value="Ribosomal_bL33_CS"/>
</dbReference>
<dbReference type="Pfam" id="PF00471">
    <property type="entry name" value="Ribosomal_L33"/>
    <property type="match status" value="1"/>
</dbReference>
<evidence type="ECO:0000313" key="4">
    <source>
        <dbReference type="EMBL" id="GER92731.1"/>
    </source>
</evidence>
<dbReference type="NCBIfam" id="TIGR01023">
    <property type="entry name" value="rpmG_bact"/>
    <property type="match status" value="1"/>
</dbReference>
<evidence type="ECO:0000256" key="1">
    <source>
        <dbReference type="ARBA" id="ARBA00007596"/>
    </source>
</evidence>
<dbReference type="PROSITE" id="PS00582">
    <property type="entry name" value="RIBOSOMAL_L33"/>
    <property type="match status" value="1"/>
</dbReference>
<dbReference type="GO" id="GO:0005840">
    <property type="term" value="C:ribosome"/>
    <property type="evidence" value="ECO:0007669"/>
    <property type="project" value="UniProtKB-KW"/>
</dbReference>
<dbReference type="PANTHER" id="PTHR43168">
    <property type="entry name" value="50S RIBOSOMAL PROTEIN L33, CHLOROPLASTIC"/>
    <property type="match status" value="1"/>
</dbReference>
<dbReference type="EMBL" id="BLAB01000001">
    <property type="protein sequence ID" value="GER92731.1"/>
    <property type="molecule type" value="Genomic_DNA"/>
</dbReference>
<dbReference type="GO" id="GO:0005737">
    <property type="term" value="C:cytoplasm"/>
    <property type="evidence" value="ECO:0007669"/>
    <property type="project" value="UniProtKB-ARBA"/>
</dbReference>
<dbReference type="NCBIfam" id="NF001764">
    <property type="entry name" value="PRK00504.1"/>
    <property type="match status" value="1"/>
</dbReference>
<name>A0A5J4L1R6_9ZZZZ</name>
<keyword evidence="3" id="KW-0687">Ribonucleoprotein</keyword>